<dbReference type="Proteomes" id="UP001608902">
    <property type="component" value="Unassembled WGS sequence"/>
</dbReference>
<evidence type="ECO:0000256" key="5">
    <source>
        <dbReference type="ARBA" id="ARBA00022679"/>
    </source>
</evidence>
<keyword evidence="8" id="KW-0539">Nucleus</keyword>
<evidence type="ECO:0000256" key="7">
    <source>
        <dbReference type="ARBA" id="ARBA00022853"/>
    </source>
</evidence>
<keyword evidence="7" id="KW-0156">Chromatin regulator</keyword>
<sequence length="207" mass="23872">MNVESVLLRLPDRLSGNHCMSIRELCNNDDLATTISVDTILGFKTHKMNLHYRSPQFSDRYQLKNILRAYIKGQDLSSTLVQLLKVSCVQSFLSKRSSKEQASFRDHLLRFLQMFDSGSGFTIRPCVRYRAENRLGAMLVVTKPWRKGEVIDTLVGVIGDLSSSEEKELLRKDVNDFSVMYSTRCFVLLYIKYECSSRRFSKFCLSL</sequence>
<dbReference type="EMBL" id="JBGFUD010009159">
    <property type="protein sequence ID" value="MFH4982384.1"/>
    <property type="molecule type" value="Genomic_DNA"/>
</dbReference>
<dbReference type="Gene3D" id="2.170.270.10">
    <property type="entry name" value="SET domain"/>
    <property type="match status" value="1"/>
</dbReference>
<dbReference type="Gene3D" id="1.10.10.1700">
    <property type="entry name" value="Histone-lysine N-methyltransferase"/>
    <property type="match status" value="1"/>
</dbReference>
<proteinExistence type="predicted"/>
<dbReference type="GO" id="GO:0042799">
    <property type="term" value="F:histone H4K20 methyltransferase activity"/>
    <property type="evidence" value="ECO:0007669"/>
    <property type="project" value="UniProtKB-ARBA"/>
</dbReference>
<evidence type="ECO:0000256" key="1">
    <source>
        <dbReference type="ARBA" id="ARBA00004123"/>
    </source>
</evidence>
<evidence type="ECO:0000313" key="9">
    <source>
        <dbReference type="EMBL" id="MFH4982384.1"/>
    </source>
</evidence>
<keyword evidence="4" id="KW-0489">Methyltransferase</keyword>
<evidence type="ECO:0000256" key="3">
    <source>
        <dbReference type="ARBA" id="ARBA00022454"/>
    </source>
</evidence>
<evidence type="ECO:0000256" key="2">
    <source>
        <dbReference type="ARBA" id="ARBA00004286"/>
    </source>
</evidence>
<keyword evidence="10" id="KW-1185">Reference proteome</keyword>
<keyword evidence="6" id="KW-0949">S-adenosyl-L-methionine</keyword>
<keyword evidence="5" id="KW-0808">Transferase</keyword>
<comment type="caution">
    <text evidence="9">The sequence shown here is derived from an EMBL/GenBank/DDBJ whole genome shotgun (WGS) entry which is preliminary data.</text>
</comment>
<dbReference type="GO" id="GO:0032259">
    <property type="term" value="P:methylation"/>
    <property type="evidence" value="ECO:0007669"/>
    <property type="project" value="UniProtKB-KW"/>
</dbReference>
<dbReference type="PANTHER" id="PTHR12977">
    <property type="entry name" value="SUPPRESSOR OF VARIEGATION 4-20-RELATED"/>
    <property type="match status" value="1"/>
</dbReference>
<accession>A0ABD6EYQ8</accession>
<dbReference type="FunFam" id="1.10.10.1700:FF:000001">
    <property type="entry name" value="Histone-lysine N-methyltransferase"/>
    <property type="match status" value="1"/>
</dbReference>
<dbReference type="InterPro" id="IPR039977">
    <property type="entry name" value="Suv4-20/Set9"/>
</dbReference>
<gene>
    <name evidence="9" type="ORF">AB6A40_009093</name>
</gene>
<dbReference type="InterPro" id="IPR041938">
    <property type="entry name" value="Hist-Lys_N-MTase_N"/>
</dbReference>
<evidence type="ECO:0000256" key="4">
    <source>
        <dbReference type="ARBA" id="ARBA00022603"/>
    </source>
</evidence>
<keyword evidence="3" id="KW-0158">Chromosome</keyword>
<dbReference type="GO" id="GO:0005634">
    <property type="term" value="C:nucleus"/>
    <property type="evidence" value="ECO:0007669"/>
    <property type="project" value="UniProtKB-SubCell"/>
</dbReference>
<evidence type="ECO:0000256" key="8">
    <source>
        <dbReference type="ARBA" id="ARBA00023242"/>
    </source>
</evidence>
<comment type="subcellular location">
    <subcellularLocation>
        <location evidence="2">Chromosome</location>
    </subcellularLocation>
    <subcellularLocation>
        <location evidence="1">Nucleus</location>
    </subcellularLocation>
</comment>
<evidence type="ECO:0000313" key="10">
    <source>
        <dbReference type="Proteomes" id="UP001608902"/>
    </source>
</evidence>
<dbReference type="GO" id="GO:0005694">
    <property type="term" value="C:chromosome"/>
    <property type="evidence" value="ECO:0007669"/>
    <property type="project" value="UniProtKB-SubCell"/>
</dbReference>
<reference evidence="9 10" key="1">
    <citation type="submission" date="2024-08" db="EMBL/GenBank/DDBJ databases">
        <title>Gnathostoma spinigerum genome.</title>
        <authorList>
            <person name="Gonzalez-Bertolin B."/>
            <person name="Monzon S."/>
            <person name="Zaballos A."/>
            <person name="Jimenez P."/>
            <person name="Dekumyoy P."/>
            <person name="Varona S."/>
            <person name="Cuesta I."/>
            <person name="Sumanam S."/>
            <person name="Adisakwattana P."/>
            <person name="Gasser R.B."/>
            <person name="Hernandez-Gonzalez A."/>
            <person name="Young N.D."/>
            <person name="Perteguer M.J."/>
        </authorList>
    </citation>
    <scope>NUCLEOTIDE SEQUENCE [LARGE SCALE GENOMIC DNA]</scope>
    <source>
        <strain evidence="9">AL3</strain>
        <tissue evidence="9">Liver</tissue>
    </source>
</reference>
<dbReference type="InterPro" id="IPR046341">
    <property type="entry name" value="SET_dom_sf"/>
</dbReference>
<dbReference type="PANTHER" id="PTHR12977:SF4">
    <property type="entry name" value="HISTONE-LYSINE N-METHYLTRANSFERASE KMT5B"/>
    <property type="match status" value="1"/>
</dbReference>
<dbReference type="AlphaFoldDB" id="A0ABD6EYQ8"/>
<evidence type="ECO:0000256" key="6">
    <source>
        <dbReference type="ARBA" id="ARBA00022691"/>
    </source>
</evidence>
<organism evidence="9 10">
    <name type="scientific">Gnathostoma spinigerum</name>
    <dbReference type="NCBI Taxonomy" id="75299"/>
    <lineage>
        <taxon>Eukaryota</taxon>
        <taxon>Metazoa</taxon>
        <taxon>Ecdysozoa</taxon>
        <taxon>Nematoda</taxon>
        <taxon>Chromadorea</taxon>
        <taxon>Rhabditida</taxon>
        <taxon>Spirurina</taxon>
        <taxon>Gnathostomatomorpha</taxon>
        <taxon>Gnathostomatoidea</taxon>
        <taxon>Gnathostomatidae</taxon>
        <taxon>Gnathostoma</taxon>
    </lineage>
</organism>
<protein>
    <submittedName>
        <fullName evidence="9">Uncharacterized protein</fullName>
    </submittedName>
</protein>
<name>A0ABD6EYQ8_9BILA</name>